<reference evidence="1" key="1">
    <citation type="submission" date="2018-02" db="EMBL/GenBank/DDBJ databases">
        <title>Rhizophora mucronata_Transcriptome.</title>
        <authorList>
            <person name="Meera S.P."/>
            <person name="Sreeshan A."/>
            <person name="Augustine A."/>
        </authorList>
    </citation>
    <scope>NUCLEOTIDE SEQUENCE</scope>
    <source>
        <tissue evidence="1">Leaf</tissue>
    </source>
</reference>
<dbReference type="AlphaFoldDB" id="A0A2P2QAS0"/>
<evidence type="ECO:0000313" key="1">
    <source>
        <dbReference type="EMBL" id="MBX64024.1"/>
    </source>
</evidence>
<proteinExistence type="predicted"/>
<sequence>MSIEQMRQAFRGKPDLFKDQVKNRKIYTLRAYPLSSTPRK</sequence>
<protein>
    <submittedName>
        <fullName evidence="1">Uncharacterized protein</fullName>
    </submittedName>
</protein>
<accession>A0A2P2QAS0</accession>
<name>A0A2P2QAS0_RHIMU</name>
<organism evidence="1">
    <name type="scientific">Rhizophora mucronata</name>
    <name type="common">Asiatic mangrove</name>
    <dbReference type="NCBI Taxonomy" id="61149"/>
    <lineage>
        <taxon>Eukaryota</taxon>
        <taxon>Viridiplantae</taxon>
        <taxon>Streptophyta</taxon>
        <taxon>Embryophyta</taxon>
        <taxon>Tracheophyta</taxon>
        <taxon>Spermatophyta</taxon>
        <taxon>Magnoliopsida</taxon>
        <taxon>eudicotyledons</taxon>
        <taxon>Gunneridae</taxon>
        <taxon>Pentapetalae</taxon>
        <taxon>rosids</taxon>
        <taxon>fabids</taxon>
        <taxon>Malpighiales</taxon>
        <taxon>Rhizophoraceae</taxon>
        <taxon>Rhizophora</taxon>
    </lineage>
</organism>
<dbReference type="EMBL" id="GGEC01083540">
    <property type="protein sequence ID" value="MBX64024.1"/>
    <property type="molecule type" value="Transcribed_RNA"/>
</dbReference>